<evidence type="ECO:0000313" key="1">
    <source>
        <dbReference type="EMBL" id="CAA2973435.1"/>
    </source>
</evidence>
<reference evidence="1 2" key="1">
    <citation type="submission" date="2019-12" db="EMBL/GenBank/DDBJ databases">
        <authorList>
            <person name="Alioto T."/>
            <person name="Alioto T."/>
            <person name="Gomez Garrido J."/>
        </authorList>
    </citation>
    <scope>NUCLEOTIDE SEQUENCE [LARGE SCALE GENOMIC DNA]</scope>
</reference>
<accession>A0A8S0R3B1</accession>
<gene>
    <name evidence="1" type="ORF">OLEA9_A054858</name>
</gene>
<evidence type="ECO:0000313" key="2">
    <source>
        <dbReference type="Proteomes" id="UP000594638"/>
    </source>
</evidence>
<dbReference type="EMBL" id="CACTIH010002104">
    <property type="protein sequence ID" value="CAA2973435.1"/>
    <property type="molecule type" value="Genomic_DNA"/>
</dbReference>
<dbReference type="Proteomes" id="UP000594638">
    <property type="component" value="Unassembled WGS sequence"/>
</dbReference>
<organism evidence="1 2">
    <name type="scientific">Olea europaea subsp. europaea</name>
    <dbReference type="NCBI Taxonomy" id="158383"/>
    <lineage>
        <taxon>Eukaryota</taxon>
        <taxon>Viridiplantae</taxon>
        <taxon>Streptophyta</taxon>
        <taxon>Embryophyta</taxon>
        <taxon>Tracheophyta</taxon>
        <taxon>Spermatophyta</taxon>
        <taxon>Magnoliopsida</taxon>
        <taxon>eudicotyledons</taxon>
        <taxon>Gunneridae</taxon>
        <taxon>Pentapetalae</taxon>
        <taxon>asterids</taxon>
        <taxon>lamiids</taxon>
        <taxon>Lamiales</taxon>
        <taxon>Oleaceae</taxon>
        <taxon>Oleeae</taxon>
        <taxon>Olea</taxon>
    </lineage>
</organism>
<dbReference type="Gramene" id="OE9A054858T1">
    <property type="protein sequence ID" value="OE9A054858C1"/>
    <property type="gene ID" value="OE9A054858"/>
</dbReference>
<name>A0A8S0R3B1_OLEEU</name>
<sequence>MAILLEFFLPGILEKTVIRAANRDSPTFLAMPFDTNKRWKAVLQQEGREVNVTDPGKSIASASILNSGNCMLSRGRVWIRCSFPQPTLQKRFSPLLQQLNMMFSKESRKNIVEEPAVPAMQQTF</sequence>
<comment type="caution">
    <text evidence="1">The sequence shown here is derived from an EMBL/GenBank/DDBJ whole genome shotgun (WGS) entry which is preliminary data.</text>
</comment>
<proteinExistence type="predicted"/>
<keyword evidence="2" id="KW-1185">Reference proteome</keyword>
<dbReference type="AlphaFoldDB" id="A0A8S0R3B1"/>
<protein>
    <submittedName>
        <fullName evidence="1">G-type lectin S-receptor-like serine threonine-kinase LECRK3</fullName>
    </submittedName>
</protein>